<dbReference type="GeneID" id="108733095"/>
<evidence type="ECO:0000256" key="3">
    <source>
        <dbReference type="ARBA" id="ARBA00022801"/>
    </source>
</evidence>
<dbReference type="PIRSF" id="PIRSF000862">
    <property type="entry name" value="Steryl_ester_lip"/>
    <property type="match status" value="1"/>
</dbReference>
<name>A0A7F5RMZ0_AGRPL</name>
<feature type="signal peptide" evidence="9">
    <location>
        <begin position="1"/>
        <end position="19"/>
    </location>
</feature>
<reference evidence="12" key="1">
    <citation type="submission" date="2025-08" db="UniProtKB">
        <authorList>
            <consortium name="RefSeq"/>
        </authorList>
    </citation>
    <scope>IDENTIFICATION</scope>
    <source>
        <tissue evidence="12">Entire body</tissue>
    </source>
</reference>
<dbReference type="Gene3D" id="3.40.50.1820">
    <property type="entry name" value="alpha/beta hydrolase"/>
    <property type="match status" value="1"/>
</dbReference>
<evidence type="ECO:0000256" key="2">
    <source>
        <dbReference type="ARBA" id="ARBA00022729"/>
    </source>
</evidence>
<evidence type="ECO:0000256" key="8">
    <source>
        <dbReference type="PIRSR" id="PIRSR000862-1"/>
    </source>
</evidence>
<dbReference type="FunCoup" id="A0A7F5RMZ0">
    <property type="interactions" value="45"/>
</dbReference>
<dbReference type="InParanoid" id="A0A7F5RMZ0"/>
<keyword evidence="4 7" id="KW-0442">Lipid degradation</keyword>
<keyword evidence="6" id="KW-0325">Glycoprotein</keyword>
<dbReference type="Proteomes" id="UP000192223">
    <property type="component" value="Unplaced"/>
</dbReference>
<gene>
    <name evidence="12" type="primary">LOC108733095</name>
</gene>
<dbReference type="PANTHER" id="PTHR11005">
    <property type="entry name" value="LYSOSOMAL ACID LIPASE-RELATED"/>
    <property type="match status" value="1"/>
</dbReference>
<dbReference type="OrthoDB" id="9974421at2759"/>
<feature type="active site" description="Charge relay system" evidence="8">
    <location>
        <position position="378"/>
    </location>
</feature>
<dbReference type="SUPFAM" id="SSF53474">
    <property type="entry name" value="alpha/beta-Hydrolases"/>
    <property type="match status" value="1"/>
</dbReference>
<accession>A0A7F5RMZ0</accession>
<evidence type="ECO:0000313" key="12">
    <source>
        <dbReference type="RefSeq" id="XP_025837296.1"/>
    </source>
</evidence>
<dbReference type="FunFam" id="3.40.50.1820:FF:000021">
    <property type="entry name" value="Lipase"/>
    <property type="match status" value="1"/>
</dbReference>
<dbReference type="GO" id="GO:0016042">
    <property type="term" value="P:lipid catabolic process"/>
    <property type="evidence" value="ECO:0007669"/>
    <property type="project" value="UniProtKB-KW"/>
</dbReference>
<evidence type="ECO:0000259" key="10">
    <source>
        <dbReference type="Pfam" id="PF04083"/>
    </source>
</evidence>
<dbReference type="GO" id="GO:0016788">
    <property type="term" value="F:hydrolase activity, acting on ester bonds"/>
    <property type="evidence" value="ECO:0007669"/>
    <property type="project" value="InterPro"/>
</dbReference>
<feature type="domain" description="Partial AB-hydrolase lipase" evidence="10">
    <location>
        <begin position="68"/>
        <end position="126"/>
    </location>
</feature>
<evidence type="ECO:0000313" key="11">
    <source>
        <dbReference type="Proteomes" id="UP000192223"/>
    </source>
</evidence>
<feature type="active site" description="Nucleophile" evidence="8">
    <location>
        <position position="204"/>
    </location>
</feature>
<dbReference type="InterPro" id="IPR029058">
    <property type="entry name" value="AB_hydrolase_fold"/>
</dbReference>
<dbReference type="AlphaFoldDB" id="A0A7F5RMZ0"/>
<evidence type="ECO:0000256" key="4">
    <source>
        <dbReference type="ARBA" id="ARBA00022963"/>
    </source>
</evidence>
<feature type="active site" description="Charge relay system" evidence="8">
    <location>
        <position position="409"/>
    </location>
</feature>
<organism evidence="11 12">
    <name type="scientific">Agrilus planipennis</name>
    <name type="common">Emerald ash borer</name>
    <name type="synonym">Agrilus marcopoli</name>
    <dbReference type="NCBI Taxonomy" id="224129"/>
    <lineage>
        <taxon>Eukaryota</taxon>
        <taxon>Metazoa</taxon>
        <taxon>Ecdysozoa</taxon>
        <taxon>Arthropoda</taxon>
        <taxon>Hexapoda</taxon>
        <taxon>Insecta</taxon>
        <taxon>Pterygota</taxon>
        <taxon>Neoptera</taxon>
        <taxon>Endopterygota</taxon>
        <taxon>Coleoptera</taxon>
        <taxon>Polyphaga</taxon>
        <taxon>Elateriformia</taxon>
        <taxon>Buprestoidea</taxon>
        <taxon>Buprestidae</taxon>
        <taxon>Agrilinae</taxon>
        <taxon>Agrilus</taxon>
    </lineage>
</organism>
<proteinExistence type="inferred from homology"/>
<dbReference type="InterPro" id="IPR006693">
    <property type="entry name" value="AB_hydrolase_lipase"/>
</dbReference>
<keyword evidence="3 7" id="KW-0378">Hydrolase</keyword>
<evidence type="ECO:0000256" key="5">
    <source>
        <dbReference type="ARBA" id="ARBA00023098"/>
    </source>
</evidence>
<evidence type="ECO:0000256" key="7">
    <source>
        <dbReference type="PIRNR" id="PIRNR000862"/>
    </source>
</evidence>
<dbReference type="Pfam" id="PF04083">
    <property type="entry name" value="Abhydro_lipase"/>
    <property type="match status" value="1"/>
</dbReference>
<evidence type="ECO:0000256" key="6">
    <source>
        <dbReference type="ARBA" id="ARBA00023180"/>
    </source>
</evidence>
<dbReference type="KEGG" id="apln:108733095"/>
<dbReference type="InterPro" id="IPR025483">
    <property type="entry name" value="Lipase_euk"/>
</dbReference>
<feature type="chain" id="PRO_5028892497" description="Lipase" evidence="9">
    <location>
        <begin position="20"/>
        <end position="433"/>
    </location>
</feature>
<comment type="similarity">
    <text evidence="1 7">Belongs to the AB hydrolase superfamily. Lipase family.</text>
</comment>
<protein>
    <recommendedName>
        <fullName evidence="7">Lipase</fullName>
    </recommendedName>
</protein>
<keyword evidence="5" id="KW-0443">Lipid metabolism</keyword>
<evidence type="ECO:0000256" key="9">
    <source>
        <dbReference type="SAM" id="SignalP"/>
    </source>
</evidence>
<dbReference type="RefSeq" id="XP_025837296.1">
    <property type="nucleotide sequence ID" value="XM_025981511.1"/>
</dbReference>
<sequence length="433" mass="49333">MAFPMIAIFVVFFIRHCYGGDTYKDNVDFTDFSWVHDSYPSMVRDRKEKIEDVAPPGAEWADVNRTFEEMVQARGFPVETHSVTTEDGYILTLHRIPYGRSGPSENRPAVFVMHGLLSSSADWIISGVDKGLAYLLADKGYDVWLGNARGNTNCRKHVNLDIKEDKEAFWNFSWHEIGYYDLPAMIDYVLEETKQDKIFHIGHSQGTTSFYVMTSSRPEYNAKIRAHFSLSPVVYMNHLVSPMVRMAAAIDLPLQNFLHLIGAYEILPTSALLRNFASKFCADDAITQFLCSDSLFALCGFSRNQMNATLLPILVAHTPAGSSTRQLVHYGQEVNSGRFRRYDNGLLKNKAAYGSFKPPNYDLEKVTTPVYIFYSTNDWMSAVTDVLKLEKLLPNIKGKFLNPDPEWNHLDYVYGIDAPKYVYTRVISLMTRH</sequence>
<keyword evidence="2 9" id="KW-0732">Signal</keyword>
<keyword evidence="11" id="KW-1185">Reference proteome</keyword>
<evidence type="ECO:0000256" key="1">
    <source>
        <dbReference type="ARBA" id="ARBA00010701"/>
    </source>
</evidence>